<dbReference type="AlphaFoldDB" id="A0A2P2QCK2"/>
<protein>
    <submittedName>
        <fullName evidence="2">Uncharacterized protein</fullName>
    </submittedName>
</protein>
<keyword evidence="1" id="KW-0472">Membrane</keyword>
<evidence type="ECO:0000256" key="1">
    <source>
        <dbReference type="SAM" id="Phobius"/>
    </source>
</evidence>
<evidence type="ECO:0000313" key="2">
    <source>
        <dbReference type="EMBL" id="MBX64730.1"/>
    </source>
</evidence>
<name>A0A2P2QCK2_RHIMU</name>
<keyword evidence="1" id="KW-0812">Transmembrane</keyword>
<keyword evidence="1" id="KW-1133">Transmembrane helix</keyword>
<feature type="transmembrane region" description="Helical" evidence="1">
    <location>
        <begin position="12"/>
        <end position="33"/>
    </location>
</feature>
<dbReference type="EMBL" id="GGEC01084246">
    <property type="protein sequence ID" value="MBX64730.1"/>
    <property type="molecule type" value="Transcribed_RNA"/>
</dbReference>
<reference evidence="2" key="1">
    <citation type="submission" date="2018-02" db="EMBL/GenBank/DDBJ databases">
        <title>Rhizophora mucronata_Transcriptome.</title>
        <authorList>
            <person name="Meera S.P."/>
            <person name="Sreeshan A."/>
            <person name="Augustine A."/>
        </authorList>
    </citation>
    <scope>NUCLEOTIDE SEQUENCE</scope>
    <source>
        <tissue evidence="2">Leaf</tissue>
    </source>
</reference>
<accession>A0A2P2QCK2</accession>
<organism evidence="2">
    <name type="scientific">Rhizophora mucronata</name>
    <name type="common">Asiatic mangrove</name>
    <dbReference type="NCBI Taxonomy" id="61149"/>
    <lineage>
        <taxon>Eukaryota</taxon>
        <taxon>Viridiplantae</taxon>
        <taxon>Streptophyta</taxon>
        <taxon>Embryophyta</taxon>
        <taxon>Tracheophyta</taxon>
        <taxon>Spermatophyta</taxon>
        <taxon>Magnoliopsida</taxon>
        <taxon>eudicotyledons</taxon>
        <taxon>Gunneridae</taxon>
        <taxon>Pentapetalae</taxon>
        <taxon>rosids</taxon>
        <taxon>fabids</taxon>
        <taxon>Malpighiales</taxon>
        <taxon>Rhizophoraceae</taxon>
        <taxon>Rhizophora</taxon>
    </lineage>
</organism>
<proteinExistence type="predicted"/>
<sequence>MLPCVMVLLSAYFLPFLHGIELFNVYLSFFFIFSSVL</sequence>